<comment type="caution">
    <text evidence="1">The sequence shown here is derived from an EMBL/GenBank/DDBJ whole genome shotgun (WGS) entry which is preliminary data.</text>
</comment>
<evidence type="ECO:0000313" key="1">
    <source>
        <dbReference type="EMBL" id="KAF8887874.1"/>
    </source>
</evidence>
<protein>
    <submittedName>
        <fullName evidence="1">Uncharacterized protein</fullName>
    </submittedName>
</protein>
<organism evidence="1 2">
    <name type="scientific">Gymnopilus junonius</name>
    <name type="common">Spectacular rustgill mushroom</name>
    <name type="synonym">Gymnopilus spectabilis subsp. junonius</name>
    <dbReference type="NCBI Taxonomy" id="109634"/>
    <lineage>
        <taxon>Eukaryota</taxon>
        <taxon>Fungi</taxon>
        <taxon>Dikarya</taxon>
        <taxon>Basidiomycota</taxon>
        <taxon>Agaricomycotina</taxon>
        <taxon>Agaricomycetes</taxon>
        <taxon>Agaricomycetidae</taxon>
        <taxon>Agaricales</taxon>
        <taxon>Agaricineae</taxon>
        <taxon>Hymenogastraceae</taxon>
        <taxon>Gymnopilus</taxon>
    </lineage>
</organism>
<dbReference type="Proteomes" id="UP000724874">
    <property type="component" value="Unassembled WGS sequence"/>
</dbReference>
<dbReference type="EMBL" id="JADNYJ010000088">
    <property type="protein sequence ID" value="KAF8887874.1"/>
    <property type="molecule type" value="Genomic_DNA"/>
</dbReference>
<evidence type="ECO:0000313" key="2">
    <source>
        <dbReference type="Proteomes" id="UP000724874"/>
    </source>
</evidence>
<sequence>MNIPLGSANETAAWRPVQAGLGRIQTTSSWALFDLEGVSGLKRHYCMTVVGARGRGGSQTGWTRGLVASCAADPYEPEQTYCIPLLHENHAFPARDVPRSLFHSSKSLNSVYSRTHISNKLGRSDHLRLLNHCYYGPPVERLHFSVQTLSELPMAFSMLSSLIFGVRLSQNVKHNTMCMRMAGRFISSLPRFGPISFMRSDCQFNLVFLVRFRGIEPDATSVRPKISFLYLQSTPPGTLLLNMGNCRTALMINHRL</sequence>
<name>A0A9P5TL10_GYMJU</name>
<dbReference type="AlphaFoldDB" id="A0A9P5TL10"/>
<proteinExistence type="predicted"/>
<gene>
    <name evidence="1" type="ORF">CPB84DRAFT_1488790</name>
</gene>
<keyword evidence="2" id="KW-1185">Reference proteome</keyword>
<reference evidence="1" key="1">
    <citation type="submission" date="2020-11" db="EMBL/GenBank/DDBJ databases">
        <authorList>
            <consortium name="DOE Joint Genome Institute"/>
            <person name="Ahrendt S."/>
            <person name="Riley R."/>
            <person name="Andreopoulos W."/>
            <person name="LaButti K."/>
            <person name="Pangilinan J."/>
            <person name="Ruiz-duenas F.J."/>
            <person name="Barrasa J.M."/>
            <person name="Sanchez-Garcia M."/>
            <person name="Camarero S."/>
            <person name="Miyauchi S."/>
            <person name="Serrano A."/>
            <person name="Linde D."/>
            <person name="Babiker R."/>
            <person name="Drula E."/>
            <person name="Ayuso-Fernandez I."/>
            <person name="Pacheco R."/>
            <person name="Padilla G."/>
            <person name="Ferreira P."/>
            <person name="Barriuso J."/>
            <person name="Kellner H."/>
            <person name="Castanera R."/>
            <person name="Alfaro M."/>
            <person name="Ramirez L."/>
            <person name="Pisabarro A.G."/>
            <person name="Kuo A."/>
            <person name="Tritt A."/>
            <person name="Lipzen A."/>
            <person name="He G."/>
            <person name="Yan M."/>
            <person name="Ng V."/>
            <person name="Cullen D."/>
            <person name="Martin F."/>
            <person name="Rosso M.-N."/>
            <person name="Henrissat B."/>
            <person name="Hibbett D."/>
            <person name="Martinez A.T."/>
            <person name="Grigoriev I.V."/>
        </authorList>
    </citation>
    <scope>NUCLEOTIDE SEQUENCE</scope>
    <source>
        <strain evidence="1">AH 44721</strain>
    </source>
</reference>
<accession>A0A9P5TL10</accession>